<evidence type="ECO:0000256" key="1">
    <source>
        <dbReference type="ARBA" id="ARBA00009820"/>
    </source>
</evidence>
<reference evidence="2 3" key="1">
    <citation type="submission" date="2018-06" db="EMBL/GenBank/DDBJ databases">
        <title>Extensive metabolic versatility and redundancy in microbially diverse, dynamic hydrothermal sediments.</title>
        <authorList>
            <person name="Dombrowski N."/>
            <person name="Teske A."/>
            <person name="Baker B.J."/>
        </authorList>
    </citation>
    <scope>NUCLEOTIDE SEQUENCE [LARGE SCALE GENOMIC DNA]</scope>
    <source>
        <strain evidence="2">B10_G13</strain>
    </source>
</reference>
<dbReference type="InterPro" id="IPR011042">
    <property type="entry name" value="6-blade_b-propeller_TolB-like"/>
</dbReference>
<evidence type="ECO:0000313" key="3">
    <source>
        <dbReference type="Proteomes" id="UP000271125"/>
    </source>
</evidence>
<comment type="caution">
    <text evidence="2">The sequence shown here is derived from an EMBL/GenBank/DDBJ whole genome shotgun (WGS) entry which is preliminary data.</text>
</comment>
<proteinExistence type="inferred from homology"/>
<protein>
    <submittedName>
        <fullName evidence="2">Uncharacterized protein</fullName>
    </submittedName>
</protein>
<dbReference type="InterPro" id="IPR011659">
    <property type="entry name" value="WD40"/>
</dbReference>
<dbReference type="Gene3D" id="2.120.10.30">
    <property type="entry name" value="TolB, C-terminal domain"/>
    <property type="match status" value="2"/>
</dbReference>
<dbReference type="EMBL" id="QNBD01000040">
    <property type="protein sequence ID" value="RKX72206.1"/>
    <property type="molecule type" value="Genomic_DNA"/>
</dbReference>
<dbReference type="Pfam" id="PF26549">
    <property type="entry name" value="Tricorn_N"/>
    <property type="match status" value="1"/>
</dbReference>
<name>A0A660SQ61_UNCT6</name>
<dbReference type="PANTHER" id="PTHR36842:SF1">
    <property type="entry name" value="PROTEIN TOLB"/>
    <property type="match status" value="1"/>
</dbReference>
<dbReference type="Proteomes" id="UP000271125">
    <property type="component" value="Unassembled WGS sequence"/>
</dbReference>
<dbReference type="SUPFAM" id="SSF82171">
    <property type="entry name" value="DPP6 N-terminal domain-like"/>
    <property type="match status" value="1"/>
</dbReference>
<dbReference type="AlphaFoldDB" id="A0A660SQ61"/>
<organism evidence="2 3">
    <name type="scientific">candidate division TA06 bacterium</name>
    <dbReference type="NCBI Taxonomy" id="2250710"/>
    <lineage>
        <taxon>Bacteria</taxon>
        <taxon>Bacteria division TA06</taxon>
    </lineage>
</organism>
<comment type="similarity">
    <text evidence="1">Belongs to the TolB family.</text>
</comment>
<evidence type="ECO:0000313" key="2">
    <source>
        <dbReference type="EMBL" id="RKX72206.1"/>
    </source>
</evidence>
<dbReference type="PANTHER" id="PTHR36842">
    <property type="entry name" value="PROTEIN TOLB HOMOLOG"/>
    <property type="match status" value="1"/>
</dbReference>
<dbReference type="SUPFAM" id="SSF69304">
    <property type="entry name" value="Tricorn protease N-terminal domain"/>
    <property type="match status" value="1"/>
</dbReference>
<gene>
    <name evidence="2" type="ORF">DRP43_01315</name>
</gene>
<sequence>MVNIFNDYYHKKSVLLIITFIIIGCSSSFTPDESLINLTGIIYFNSNRTGDQEIYRMNPDGTDIVNLTHSPSTQDELCAVSPDGNKIAFMRCNPYDWDSYEIWIMDNDGSNQKQLTFNGKADGHNDFSPDGKKIVFASWRDGNDEIYTMNIDGSNQKRLTNNQVPDNDPDWSPDGNYIAFKSTRDHSNTYSNVMLDNDYEIYIMDTTGNNIVILTNDGYSDHDPDWSPDGSKFAFLRYIDGEGADVWTMDTDGNNQVNLSNSGNSWYTSWGKDGTKLIFCTNRTENVDIFIMNTNGDNQIRITYGLFSDEYPAWSN</sequence>
<accession>A0A660SQ61</accession>
<dbReference type="Pfam" id="PF07676">
    <property type="entry name" value="PD40"/>
    <property type="match status" value="2"/>
</dbReference>